<protein>
    <submittedName>
        <fullName evidence="2">Uncharacterized protein</fullName>
    </submittedName>
</protein>
<gene>
    <name evidence="2" type="ORF">CDEST_02006</name>
</gene>
<evidence type="ECO:0000313" key="3">
    <source>
        <dbReference type="Proteomes" id="UP001322277"/>
    </source>
</evidence>
<feature type="region of interest" description="Disordered" evidence="1">
    <location>
        <begin position="353"/>
        <end position="376"/>
    </location>
</feature>
<evidence type="ECO:0000313" key="2">
    <source>
        <dbReference type="EMBL" id="WQF76992.1"/>
    </source>
</evidence>
<proteinExistence type="predicted"/>
<keyword evidence="3" id="KW-1185">Reference proteome</keyword>
<dbReference type="KEGG" id="cdet:87938509"/>
<dbReference type="AlphaFoldDB" id="A0AAX4I0R7"/>
<dbReference type="Proteomes" id="UP001322277">
    <property type="component" value="Chromosome 1"/>
</dbReference>
<sequence>MDLYSRWRPATQVVNCQQYEHEKDLKVYHDFLTKSNHRTAESIDEPINKANLTLQHDGNVYTHPKCMKGVPIEKIHPKHPYWHLGWEDIEPWIEQLLHMPRNMPSQVLNATILEFLKGAEFCPHQLVAKKYIKSSLTRIDVIFRLAETMLALKSFKLDNVTPLEWFRQRLHEIINDEGSRFSLTMTILNFRHDPKYVKLRAVNGERTMDPSQTNHPNHDGLTTGLCWELKRIKCLVDTVGGGAYKTQYWQWITGDNWQGFRHWGLANRNGCPTWTIYDEPVNFHLKLEHIKKIRWATNTFKVEIVCEEGVMISDKPRGNLLAEFKRESTKHRFLYFCHHHSIFLEKTDDDKPHGSNLSPVLSQNQTQDVSESVHRKAPQNYLHSGLQVTA</sequence>
<dbReference type="RefSeq" id="XP_062774216.1">
    <property type="nucleotide sequence ID" value="XM_062918165.1"/>
</dbReference>
<evidence type="ECO:0000256" key="1">
    <source>
        <dbReference type="SAM" id="MobiDB-lite"/>
    </source>
</evidence>
<name>A0AAX4I0R7_9PEZI</name>
<dbReference type="EMBL" id="CP137305">
    <property type="protein sequence ID" value="WQF76992.1"/>
    <property type="molecule type" value="Genomic_DNA"/>
</dbReference>
<dbReference type="GeneID" id="87938509"/>
<reference evidence="3" key="1">
    <citation type="journal article" date="2023" name="bioRxiv">
        <title>Complete genome of the Medicago anthracnose fungus, Colletotrichum destructivum, reveals a mini-chromosome-like region within a core chromosome.</title>
        <authorList>
            <person name="Lapalu N."/>
            <person name="Simon A."/>
            <person name="Lu A."/>
            <person name="Plaumann P.-L."/>
            <person name="Amselem J."/>
            <person name="Pigne S."/>
            <person name="Auger A."/>
            <person name="Koch C."/>
            <person name="Dallery J.-F."/>
            <person name="O'Connell R.J."/>
        </authorList>
    </citation>
    <scope>NUCLEOTIDE SEQUENCE [LARGE SCALE GENOMIC DNA]</scope>
    <source>
        <strain evidence="3">CBS 520.97</strain>
    </source>
</reference>
<feature type="compositionally biased region" description="Polar residues" evidence="1">
    <location>
        <begin position="355"/>
        <end position="370"/>
    </location>
</feature>
<accession>A0AAX4I0R7</accession>
<organism evidence="2 3">
    <name type="scientific">Colletotrichum destructivum</name>
    <dbReference type="NCBI Taxonomy" id="34406"/>
    <lineage>
        <taxon>Eukaryota</taxon>
        <taxon>Fungi</taxon>
        <taxon>Dikarya</taxon>
        <taxon>Ascomycota</taxon>
        <taxon>Pezizomycotina</taxon>
        <taxon>Sordariomycetes</taxon>
        <taxon>Hypocreomycetidae</taxon>
        <taxon>Glomerellales</taxon>
        <taxon>Glomerellaceae</taxon>
        <taxon>Colletotrichum</taxon>
        <taxon>Colletotrichum destructivum species complex</taxon>
    </lineage>
</organism>